<keyword evidence="2 4" id="KW-0238">DNA-binding</keyword>
<evidence type="ECO:0000259" key="5">
    <source>
        <dbReference type="PROSITE" id="PS50977"/>
    </source>
</evidence>
<dbReference type="Pfam" id="PF16925">
    <property type="entry name" value="TetR_C_13"/>
    <property type="match status" value="1"/>
</dbReference>
<organism evidence="6 7">
    <name type="scientific">Rhizobium herbae</name>
    <dbReference type="NCBI Taxonomy" id="508661"/>
    <lineage>
        <taxon>Bacteria</taxon>
        <taxon>Pseudomonadati</taxon>
        <taxon>Pseudomonadota</taxon>
        <taxon>Alphaproteobacteria</taxon>
        <taxon>Hyphomicrobiales</taxon>
        <taxon>Rhizobiaceae</taxon>
        <taxon>Rhizobium/Agrobacterium group</taxon>
        <taxon>Rhizobium</taxon>
    </lineage>
</organism>
<evidence type="ECO:0000313" key="6">
    <source>
        <dbReference type="EMBL" id="MBP1857656.1"/>
    </source>
</evidence>
<dbReference type="PANTHER" id="PTHR47506:SF10">
    <property type="entry name" value="TRANSCRIPTIONAL REGULATORY PROTEIN"/>
    <property type="match status" value="1"/>
</dbReference>
<proteinExistence type="predicted"/>
<dbReference type="PROSITE" id="PS50977">
    <property type="entry name" value="HTH_TETR_2"/>
    <property type="match status" value="1"/>
</dbReference>
<dbReference type="InterPro" id="IPR009057">
    <property type="entry name" value="Homeodomain-like_sf"/>
</dbReference>
<dbReference type="SUPFAM" id="SSF48498">
    <property type="entry name" value="Tetracyclin repressor-like, C-terminal domain"/>
    <property type="match status" value="1"/>
</dbReference>
<dbReference type="Proteomes" id="UP000823786">
    <property type="component" value="Unassembled WGS sequence"/>
</dbReference>
<accession>A0ABS4EI82</accession>
<sequence>MIISYIKRMEIEADTLPEPRTRGRPREFDIDLALDRAIEVFSTRGYHGTAISDLSEAMQLTPGSIYKAFKDKRGILLAAFDRYRVLRSRKLKAAIDPHVVGRDKVQAALRFYAEAAHGTLGQRGCLVVTTATELAVSDPVVGERVALAHATNEAVMNDCILLGQSDGSIPAGINAADTARALLCLLQGMRVLGKTGRSHAQMIAVADAAMKLLD</sequence>
<dbReference type="InterPro" id="IPR011075">
    <property type="entry name" value="TetR_C"/>
</dbReference>
<dbReference type="InterPro" id="IPR001647">
    <property type="entry name" value="HTH_TetR"/>
</dbReference>
<keyword evidence="1" id="KW-0805">Transcription regulation</keyword>
<evidence type="ECO:0000256" key="4">
    <source>
        <dbReference type="PROSITE-ProRule" id="PRU00335"/>
    </source>
</evidence>
<feature type="DNA-binding region" description="H-T-H motif" evidence="4">
    <location>
        <begin position="50"/>
        <end position="69"/>
    </location>
</feature>
<dbReference type="PANTHER" id="PTHR47506">
    <property type="entry name" value="TRANSCRIPTIONAL REGULATORY PROTEIN"/>
    <property type="match status" value="1"/>
</dbReference>
<keyword evidence="3" id="KW-0804">Transcription</keyword>
<feature type="domain" description="HTH tetR-type" evidence="5">
    <location>
        <begin position="27"/>
        <end position="87"/>
    </location>
</feature>
<evidence type="ECO:0000313" key="7">
    <source>
        <dbReference type="Proteomes" id="UP000823786"/>
    </source>
</evidence>
<dbReference type="RefSeq" id="WP_234937193.1">
    <property type="nucleotide sequence ID" value="NZ_JAGGJV010000002.1"/>
</dbReference>
<evidence type="ECO:0000256" key="2">
    <source>
        <dbReference type="ARBA" id="ARBA00023125"/>
    </source>
</evidence>
<dbReference type="InterPro" id="IPR036271">
    <property type="entry name" value="Tet_transcr_reg_TetR-rel_C_sf"/>
</dbReference>
<keyword evidence="7" id="KW-1185">Reference proteome</keyword>
<dbReference type="Pfam" id="PF00440">
    <property type="entry name" value="TetR_N"/>
    <property type="match status" value="1"/>
</dbReference>
<protein>
    <submittedName>
        <fullName evidence="6">AcrR family transcriptional regulator</fullName>
    </submittedName>
</protein>
<dbReference type="SUPFAM" id="SSF46689">
    <property type="entry name" value="Homeodomain-like"/>
    <property type="match status" value="1"/>
</dbReference>
<evidence type="ECO:0000256" key="3">
    <source>
        <dbReference type="ARBA" id="ARBA00023163"/>
    </source>
</evidence>
<gene>
    <name evidence="6" type="ORF">J2Z75_001152</name>
</gene>
<name>A0ABS4EI82_9HYPH</name>
<evidence type="ECO:0000256" key="1">
    <source>
        <dbReference type="ARBA" id="ARBA00023015"/>
    </source>
</evidence>
<dbReference type="EMBL" id="JAGGJV010000002">
    <property type="protein sequence ID" value="MBP1857656.1"/>
    <property type="molecule type" value="Genomic_DNA"/>
</dbReference>
<dbReference type="Gene3D" id="1.10.357.10">
    <property type="entry name" value="Tetracycline Repressor, domain 2"/>
    <property type="match status" value="1"/>
</dbReference>
<reference evidence="6 7" key="1">
    <citation type="submission" date="2021-03" db="EMBL/GenBank/DDBJ databases">
        <title>Genomic Encyclopedia of Type Strains, Phase IV (KMG-IV): sequencing the most valuable type-strain genomes for metagenomic binning, comparative biology and taxonomic classification.</title>
        <authorList>
            <person name="Goeker M."/>
        </authorList>
    </citation>
    <scope>NUCLEOTIDE SEQUENCE [LARGE SCALE GENOMIC DNA]</scope>
    <source>
        <strain evidence="6 7">DSM 26427</strain>
    </source>
</reference>
<comment type="caution">
    <text evidence="6">The sequence shown here is derived from an EMBL/GenBank/DDBJ whole genome shotgun (WGS) entry which is preliminary data.</text>
</comment>
<dbReference type="Gene3D" id="1.10.10.60">
    <property type="entry name" value="Homeodomain-like"/>
    <property type="match status" value="1"/>
</dbReference>